<evidence type="ECO:0000256" key="10">
    <source>
        <dbReference type="ARBA" id="ARBA00023180"/>
    </source>
</evidence>
<keyword evidence="5" id="KW-0808">Transferase</keyword>
<dbReference type="PANTHER" id="PTHR31741">
    <property type="entry name" value="OS02G0726500 PROTEIN-RELATED"/>
    <property type="match status" value="1"/>
</dbReference>
<keyword evidence="4" id="KW-0328">Glycosyltransferase</keyword>
<proteinExistence type="inferred from homology"/>
<keyword evidence="8" id="KW-1133">Transmembrane helix</keyword>
<protein>
    <recommendedName>
        <fullName evidence="13">O-fucosyltransferase family protein</fullName>
    </recommendedName>
</protein>
<keyword evidence="7" id="KW-0735">Signal-anchor</keyword>
<accession>A0ABR2RWK7</accession>
<evidence type="ECO:0000256" key="8">
    <source>
        <dbReference type="ARBA" id="ARBA00022989"/>
    </source>
</evidence>
<comment type="subcellular location">
    <subcellularLocation>
        <location evidence="1">Membrane</location>
        <topology evidence="1">Single-pass type II membrane protein</topology>
    </subcellularLocation>
</comment>
<keyword evidence="12" id="KW-0119">Carbohydrate metabolism</keyword>
<dbReference type="Proteomes" id="UP001396334">
    <property type="component" value="Unassembled WGS sequence"/>
</dbReference>
<evidence type="ECO:0000256" key="11">
    <source>
        <dbReference type="ARBA" id="ARBA00023253"/>
    </source>
</evidence>
<sequence>MLKLHDGFFWQVGIDSATPLFASKWGDHKQVVLSERYLDHPSQPITCGDFMISLHNGWDTARVREVFTSTDAEQILQCPIANRYSDLLVWGNHSSGTYSTRSGYAWLMKPEPSTPSPPKLWHTLAKLKTLPKIRIFIWRVAHEALPVAARIGANNSDGFCPLCQIDMETLSKKGFPVGFDQACEESGKLSMFADFAEPKLESWVIVSDEDKVFDRLPMTMDEKSISFDESSIALLEDDLIKSTDETQPFEQMLMTMGEDFQAKSTVVLNQIQVVTDEALCDIKICHQLSTVDEGRQFKLWDNTIEGAFRKCEINVEPREVNQWADWISVGEGICMVMIHNDTSVLVETDDLYLFILLLMEDGFMERTSKRKSIDMERQCSVLENKYCRQKQINVSDLPKFYVNVFKDLASTDSSVREEMVEMTVTELYEEYSRLKNEDLVVMELDEKSFYAGPSDFEDSFDIRHSIDSLKDGVHIIKRLPKRFSRKYVFEAFEMPLVRWPNEKYHIEQTLPLINKHKGLKFTP</sequence>
<evidence type="ECO:0000256" key="1">
    <source>
        <dbReference type="ARBA" id="ARBA00004606"/>
    </source>
</evidence>
<evidence type="ECO:0000256" key="3">
    <source>
        <dbReference type="ARBA" id="ARBA00007737"/>
    </source>
</evidence>
<evidence type="ECO:0000313" key="16">
    <source>
        <dbReference type="Proteomes" id="UP001396334"/>
    </source>
</evidence>
<evidence type="ECO:0000313" key="15">
    <source>
        <dbReference type="EMBL" id="KAK9017077.1"/>
    </source>
</evidence>
<gene>
    <name evidence="15" type="ORF">V6N11_079563</name>
</gene>
<evidence type="ECO:0000259" key="14">
    <source>
        <dbReference type="Pfam" id="PF13966"/>
    </source>
</evidence>
<evidence type="ECO:0000256" key="2">
    <source>
        <dbReference type="ARBA" id="ARBA00004881"/>
    </source>
</evidence>
<name>A0ABR2RWK7_9ROSI</name>
<comment type="caution">
    <text evidence="15">The sequence shown here is derived from an EMBL/GenBank/DDBJ whole genome shotgun (WGS) entry which is preliminary data.</text>
</comment>
<evidence type="ECO:0000256" key="12">
    <source>
        <dbReference type="ARBA" id="ARBA00023277"/>
    </source>
</evidence>
<evidence type="ECO:0000256" key="4">
    <source>
        <dbReference type="ARBA" id="ARBA00022676"/>
    </source>
</evidence>
<dbReference type="InterPro" id="IPR019378">
    <property type="entry name" value="GDP-Fuc_O-FucTrfase"/>
</dbReference>
<organism evidence="15 16">
    <name type="scientific">Hibiscus sabdariffa</name>
    <name type="common">roselle</name>
    <dbReference type="NCBI Taxonomy" id="183260"/>
    <lineage>
        <taxon>Eukaryota</taxon>
        <taxon>Viridiplantae</taxon>
        <taxon>Streptophyta</taxon>
        <taxon>Embryophyta</taxon>
        <taxon>Tracheophyta</taxon>
        <taxon>Spermatophyta</taxon>
        <taxon>Magnoliopsida</taxon>
        <taxon>eudicotyledons</taxon>
        <taxon>Gunneridae</taxon>
        <taxon>Pentapetalae</taxon>
        <taxon>rosids</taxon>
        <taxon>malvids</taxon>
        <taxon>Malvales</taxon>
        <taxon>Malvaceae</taxon>
        <taxon>Malvoideae</taxon>
        <taxon>Hibiscus</taxon>
    </lineage>
</organism>
<dbReference type="InterPro" id="IPR026960">
    <property type="entry name" value="RVT-Znf"/>
</dbReference>
<keyword evidence="11" id="KW-0294">Fucose metabolism</keyword>
<evidence type="ECO:0000256" key="6">
    <source>
        <dbReference type="ARBA" id="ARBA00022692"/>
    </source>
</evidence>
<comment type="similarity">
    <text evidence="3">Belongs to the glycosyltransferase GT106 family.</text>
</comment>
<keyword evidence="10" id="KW-0325">Glycoprotein</keyword>
<dbReference type="Pfam" id="PF10250">
    <property type="entry name" value="O-FucT"/>
    <property type="match status" value="1"/>
</dbReference>
<dbReference type="EMBL" id="JBBPBN010000020">
    <property type="protein sequence ID" value="KAK9017077.1"/>
    <property type="molecule type" value="Genomic_DNA"/>
</dbReference>
<evidence type="ECO:0000256" key="5">
    <source>
        <dbReference type="ARBA" id="ARBA00022679"/>
    </source>
</evidence>
<dbReference type="Pfam" id="PF13966">
    <property type="entry name" value="zf-RVT"/>
    <property type="match status" value="1"/>
</dbReference>
<keyword evidence="6" id="KW-0812">Transmembrane</keyword>
<evidence type="ECO:0000256" key="9">
    <source>
        <dbReference type="ARBA" id="ARBA00023136"/>
    </source>
</evidence>
<dbReference type="PANTHER" id="PTHR31741:SF51">
    <property type="entry name" value="RHAMNOGALACTURONAN I RHAMNOSYLTRANSFERASE 1"/>
    <property type="match status" value="1"/>
</dbReference>
<keyword evidence="9" id="KW-0472">Membrane</keyword>
<comment type="pathway">
    <text evidence="2">Glycan metabolism.</text>
</comment>
<evidence type="ECO:0000256" key="7">
    <source>
        <dbReference type="ARBA" id="ARBA00022968"/>
    </source>
</evidence>
<feature type="domain" description="Reverse transcriptase zinc-binding" evidence="14">
    <location>
        <begin position="98"/>
        <end position="170"/>
    </location>
</feature>
<keyword evidence="16" id="KW-1185">Reference proteome</keyword>
<reference evidence="15 16" key="1">
    <citation type="journal article" date="2024" name="G3 (Bethesda)">
        <title>Genome assembly of Hibiscus sabdariffa L. provides insights into metabolisms of medicinal natural products.</title>
        <authorList>
            <person name="Kim T."/>
        </authorList>
    </citation>
    <scope>NUCLEOTIDE SEQUENCE [LARGE SCALE GENOMIC DNA]</scope>
    <source>
        <strain evidence="15">TK-2024</strain>
        <tissue evidence="15">Old leaves</tissue>
    </source>
</reference>
<evidence type="ECO:0000256" key="13">
    <source>
        <dbReference type="ARBA" id="ARBA00030350"/>
    </source>
</evidence>